<feature type="transmembrane region" description="Helical" evidence="6">
    <location>
        <begin position="368"/>
        <end position="390"/>
    </location>
</feature>
<dbReference type="GO" id="GO:0005886">
    <property type="term" value="C:plasma membrane"/>
    <property type="evidence" value="ECO:0007669"/>
    <property type="project" value="UniProtKB-SubCell"/>
</dbReference>
<feature type="transmembrane region" description="Helical" evidence="6">
    <location>
        <begin position="239"/>
        <end position="260"/>
    </location>
</feature>
<feature type="transmembrane region" description="Helical" evidence="6">
    <location>
        <begin position="57"/>
        <end position="77"/>
    </location>
</feature>
<dbReference type="PANTHER" id="PTHR30619:SF7">
    <property type="entry name" value="BETA-LACTAMASE DOMAIN PROTEIN"/>
    <property type="match status" value="1"/>
</dbReference>
<dbReference type="AlphaFoldDB" id="A0A7K3LJG2"/>
<evidence type="ECO:0000256" key="6">
    <source>
        <dbReference type="SAM" id="Phobius"/>
    </source>
</evidence>
<comment type="subcellular location">
    <subcellularLocation>
        <location evidence="1">Cell membrane</location>
        <topology evidence="1">Multi-pass membrane protein</topology>
    </subcellularLocation>
</comment>
<accession>A0A7K3LJG2</accession>
<feature type="transmembrane region" description="Helical" evidence="6">
    <location>
        <begin position="289"/>
        <end position="306"/>
    </location>
</feature>
<dbReference type="NCBIfam" id="TIGR00360">
    <property type="entry name" value="ComEC_N-term"/>
    <property type="match status" value="1"/>
</dbReference>
<keyword evidence="4 6" id="KW-1133">Transmembrane helix</keyword>
<protein>
    <submittedName>
        <fullName evidence="8">ComEC/Rec2 family competence protein</fullName>
    </submittedName>
</protein>
<dbReference type="Pfam" id="PF03772">
    <property type="entry name" value="Competence"/>
    <property type="match status" value="1"/>
</dbReference>
<keyword evidence="3 6" id="KW-0812">Transmembrane</keyword>
<evidence type="ECO:0000256" key="4">
    <source>
        <dbReference type="ARBA" id="ARBA00022989"/>
    </source>
</evidence>
<feature type="transmembrane region" description="Helical" evidence="6">
    <location>
        <begin position="466"/>
        <end position="487"/>
    </location>
</feature>
<evidence type="ECO:0000256" key="3">
    <source>
        <dbReference type="ARBA" id="ARBA00022692"/>
    </source>
</evidence>
<dbReference type="Proteomes" id="UP000466307">
    <property type="component" value="Unassembled WGS sequence"/>
</dbReference>
<evidence type="ECO:0000313" key="8">
    <source>
        <dbReference type="EMBL" id="NDK88360.1"/>
    </source>
</evidence>
<dbReference type="InterPro" id="IPR004477">
    <property type="entry name" value="ComEC_N"/>
</dbReference>
<name>A0A7K3LJG2_9ACTN</name>
<feature type="domain" description="ComEC/Rec2-related protein" evidence="7">
    <location>
        <begin position="215"/>
        <end position="482"/>
    </location>
</feature>
<dbReference type="PANTHER" id="PTHR30619">
    <property type="entry name" value="DNA INTERNALIZATION/COMPETENCE PROTEIN COMEC/REC2"/>
    <property type="match status" value="1"/>
</dbReference>
<reference evidence="8 9" key="1">
    <citation type="submission" date="2020-01" db="EMBL/GenBank/DDBJ databases">
        <title>Investigation of new actinobacteria for the biodesulphurisation of diesel fuel.</title>
        <authorList>
            <person name="Athi Narayanan S.M."/>
        </authorList>
    </citation>
    <scope>NUCLEOTIDE SEQUENCE [LARGE SCALE GENOMIC DNA]</scope>
    <source>
        <strain evidence="8 9">213E</strain>
    </source>
</reference>
<dbReference type="EMBL" id="JAADZU010000004">
    <property type="protein sequence ID" value="NDK88360.1"/>
    <property type="molecule type" value="Genomic_DNA"/>
</dbReference>
<keyword evidence="9" id="KW-1185">Reference proteome</keyword>
<comment type="caution">
    <text evidence="8">The sequence shown here is derived from an EMBL/GenBank/DDBJ whole genome shotgun (WGS) entry which is preliminary data.</text>
</comment>
<keyword evidence="5 6" id="KW-0472">Membrane</keyword>
<organism evidence="8 9">
    <name type="scientific">Gordonia desulfuricans</name>
    <dbReference type="NCBI Taxonomy" id="89051"/>
    <lineage>
        <taxon>Bacteria</taxon>
        <taxon>Bacillati</taxon>
        <taxon>Actinomycetota</taxon>
        <taxon>Actinomycetes</taxon>
        <taxon>Mycobacteriales</taxon>
        <taxon>Gordoniaceae</taxon>
        <taxon>Gordonia</taxon>
    </lineage>
</organism>
<feature type="transmembrane region" description="Helical" evidence="6">
    <location>
        <begin position="396"/>
        <end position="422"/>
    </location>
</feature>
<dbReference type="InterPro" id="IPR052159">
    <property type="entry name" value="Competence_DNA_uptake"/>
</dbReference>
<evidence type="ECO:0000256" key="5">
    <source>
        <dbReference type="ARBA" id="ARBA00023136"/>
    </source>
</evidence>
<feature type="transmembrane region" description="Helical" evidence="6">
    <location>
        <begin position="267"/>
        <end position="283"/>
    </location>
</feature>
<feature type="transmembrane region" description="Helical" evidence="6">
    <location>
        <begin position="311"/>
        <end position="329"/>
    </location>
</feature>
<evidence type="ECO:0000259" key="7">
    <source>
        <dbReference type="Pfam" id="PF03772"/>
    </source>
</evidence>
<keyword evidence="2" id="KW-1003">Cell membrane</keyword>
<feature type="transmembrane region" description="Helical" evidence="6">
    <location>
        <begin position="12"/>
        <end position="45"/>
    </location>
</feature>
<evidence type="ECO:0000256" key="2">
    <source>
        <dbReference type="ARBA" id="ARBA00022475"/>
    </source>
</evidence>
<feature type="transmembrane region" description="Helical" evidence="6">
    <location>
        <begin position="335"/>
        <end position="356"/>
    </location>
</feature>
<evidence type="ECO:0000256" key="1">
    <source>
        <dbReference type="ARBA" id="ARBA00004651"/>
    </source>
</evidence>
<sequence>MTSVDLRLALPALVVWVITAICLGVSPTTAAVIAVGAFVIGAATLIAQRKGLLRWEFAGPIVVGAAMAATCAAAMALRLEVRDAHPLRDMRGKATVVVTVREDPVDFGPAGGGRVRIRADIGAIGSRTVRPAPVEVIATETWSALSPGQHVRALVSIRAAPMPGLVVARLTASGQPRLLGRPPPLQRAATHIRDRLQQATSRSLPADAAGLFPGLVLGDDSALAPDLEDDFRAAGLSHLTAVSGANFAIVCGAVIGLIRLLGAPPKVVAVCGVLVILGFVVVVRPTPSVLRAAMMGVIGLLALVTARRSQALPALGAAVIGGVLWWPELARAPGFALSVAATAGLVMLSPSVRDVLRSWWVPPGLAEVLAMAIAAQVVTAPLIALGFGTFSVVSVIANVAVAPVVGVIGIVGTGAAVLAALGPSDGWSVVAAELLIRSLSAEMWWMIFCARHLGSWEWAQISVPDGWVGAVLVGGVTLVVGAGTVWLRRRVVEGQR</sequence>
<proteinExistence type="predicted"/>
<gene>
    <name evidence="8" type="ORF">GYA93_01995</name>
</gene>
<evidence type="ECO:0000313" key="9">
    <source>
        <dbReference type="Proteomes" id="UP000466307"/>
    </source>
</evidence>